<keyword evidence="3" id="KW-1185">Reference proteome</keyword>
<sequence length="333" mass="39136">MRDDRQDEKARIAEKSLDDRCYEILQILREVPEYSEVKYNSKYFAKHFKTSEPTIFRLIEKMRGMDLLKKKLVNGSYAINPDFEEFFYSEETKKNLALVASLRGLLQQYKGTPLFDSVTKLIYFLLPAVAKKDSLLSSGRVVVSPQMEFDINIRNWDKVYQALQKNQKIKFRYKKSYTNNDVQRIVWPYQLILENGTVYLWAYSEYADFILMYDLNFMADISVLNETFTLPDNFDINNYSGGGRLGAFAGDKVEKFKIRFTGYAKEWIKNHKWADDQTFVEDEDSTTITFSSSQFEKVFESMLCWGRQAEPLAPARLVKRWKEEILAMAEKVK</sequence>
<dbReference type="EMBL" id="FORI01000007">
    <property type="protein sequence ID" value="SFI87049.1"/>
    <property type="molecule type" value="Genomic_DNA"/>
</dbReference>
<evidence type="ECO:0000313" key="3">
    <source>
        <dbReference type="Proteomes" id="UP000182737"/>
    </source>
</evidence>
<dbReference type="InterPro" id="IPR026881">
    <property type="entry name" value="WYL_dom"/>
</dbReference>
<dbReference type="GO" id="GO:0003677">
    <property type="term" value="F:DNA binding"/>
    <property type="evidence" value="ECO:0007669"/>
    <property type="project" value="UniProtKB-KW"/>
</dbReference>
<dbReference type="AlphaFoldDB" id="A0A1I3LQK3"/>
<accession>A0A1I3LQK3</accession>
<gene>
    <name evidence="2" type="ORF">SAMN04487775_107138</name>
</gene>
<proteinExistence type="predicted"/>
<dbReference type="Pfam" id="PF13280">
    <property type="entry name" value="WYL"/>
    <property type="match status" value="1"/>
</dbReference>
<dbReference type="Proteomes" id="UP000182737">
    <property type="component" value="Unassembled WGS sequence"/>
</dbReference>
<keyword evidence="2" id="KW-0238">DNA-binding</keyword>
<name>A0A1I3LQK3_9SPIR</name>
<evidence type="ECO:0000313" key="2">
    <source>
        <dbReference type="EMBL" id="SFI87049.1"/>
    </source>
</evidence>
<dbReference type="PROSITE" id="PS52050">
    <property type="entry name" value="WYL"/>
    <property type="match status" value="1"/>
</dbReference>
<dbReference type="PANTHER" id="PTHR34580:SF1">
    <property type="entry name" value="PROTEIN PAFC"/>
    <property type="match status" value="1"/>
</dbReference>
<protein>
    <submittedName>
        <fullName evidence="2">Predicted DNA-binding transcriptional regulator YafY, contains an HTH and WYL domains</fullName>
    </submittedName>
</protein>
<feature type="domain" description="WYL" evidence="1">
    <location>
        <begin position="156"/>
        <end position="221"/>
    </location>
</feature>
<evidence type="ECO:0000259" key="1">
    <source>
        <dbReference type="Pfam" id="PF13280"/>
    </source>
</evidence>
<dbReference type="PANTHER" id="PTHR34580">
    <property type="match status" value="1"/>
</dbReference>
<reference evidence="3" key="1">
    <citation type="submission" date="2016-10" db="EMBL/GenBank/DDBJ databases">
        <authorList>
            <person name="Varghese N."/>
            <person name="Submissions S."/>
        </authorList>
    </citation>
    <scope>NUCLEOTIDE SEQUENCE [LARGE SCALE GENOMIC DNA]</scope>
    <source>
        <strain evidence="3">XBD1002</strain>
    </source>
</reference>
<organism evidence="2 3">
    <name type="scientific">Treponema bryantii</name>
    <dbReference type="NCBI Taxonomy" id="163"/>
    <lineage>
        <taxon>Bacteria</taxon>
        <taxon>Pseudomonadati</taxon>
        <taxon>Spirochaetota</taxon>
        <taxon>Spirochaetia</taxon>
        <taxon>Spirochaetales</taxon>
        <taxon>Treponemataceae</taxon>
        <taxon>Treponema</taxon>
    </lineage>
</organism>
<dbReference type="InterPro" id="IPR051534">
    <property type="entry name" value="CBASS_pafABC_assoc_protein"/>
</dbReference>